<evidence type="ECO:0000313" key="3">
    <source>
        <dbReference type="Proteomes" id="UP000626109"/>
    </source>
</evidence>
<accession>A0A813JJC0</accession>
<dbReference type="PANTHER" id="PTHR47447:SF17">
    <property type="entry name" value="OS12G0638900 PROTEIN"/>
    <property type="match status" value="1"/>
</dbReference>
<dbReference type="EMBL" id="CAJNNW010025686">
    <property type="protein sequence ID" value="CAE8678414.1"/>
    <property type="molecule type" value="Genomic_DNA"/>
</dbReference>
<evidence type="ECO:0000313" key="2">
    <source>
        <dbReference type="EMBL" id="CAE8678414.1"/>
    </source>
</evidence>
<proteinExistence type="predicted"/>
<dbReference type="Gene3D" id="1.25.40.10">
    <property type="entry name" value="Tetratricopeptide repeat domain"/>
    <property type="match status" value="1"/>
</dbReference>
<evidence type="ECO:0000256" key="1">
    <source>
        <dbReference type="ARBA" id="ARBA00022737"/>
    </source>
</evidence>
<dbReference type="Proteomes" id="UP000626109">
    <property type="component" value="Unassembled WGS sequence"/>
</dbReference>
<reference evidence="2" key="1">
    <citation type="submission" date="2021-02" db="EMBL/GenBank/DDBJ databases">
        <authorList>
            <person name="Dougan E. K."/>
            <person name="Rhodes N."/>
            <person name="Thang M."/>
            <person name="Chan C."/>
        </authorList>
    </citation>
    <scope>NUCLEOTIDE SEQUENCE</scope>
</reference>
<dbReference type="AlphaFoldDB" id="A0A813JJC0"/>
<dbReference type="PANTHER" id="PTHR47447">
    <property type="entry name" value="OS03G0856100 PROTEIN"/>
    <property type="match status" value="1"/>
</dbReference>
<dbReference type="InterPro" id="IPR011990">
    <property type="entry name" value="TPR-like_helical_dom_sf"/>
</dbReference>
<protein>
    <recommendedName>
        <fullName evidence="4">Pentatricopeptide repeat-containing protein, chloroplastic</fullName>
    </recommendedName>
</protein>
<dbReference type="InterPro" id="IPR002885">
    <property type="entry name" value="PPR_rpt"/>
</dbReference>
<keyword evidence="1" id="KW-0677">Repeat</keyword>
<sequence>MPAVIGAAAWEDTAGAALSLSACARGRRWAEALATLRRLGASEKGPRLDTVAFNVAMSAAVTGDSESWRHALQLWAQLRRTPGLRRSAVTCGSAVHACSKGQAWPKAVALLRAAEVQGLELSLVAYNCGIAAWKRGQRWGSAVEILREVRRVQLQPSAATQNSAMSACEVCHQWEQVLILWKDQQMWHQQSAVGCATALRACVEGGHLDAALGLLAAAGRSALRPNAVTFADTIAACGRASRWHLSLVLLSGARFRSLVPEAPEPCIAALGALSGSASLAEDGGWDQALALMDEAVL</sequence>
<evidence type="ECO:0008006" key="4">
    <source>
        <dbReference type="Google" id="ProtNLM"/>
    </source>
</evidence>
<organism evidence="2 3">
    <name type="scientific">Polarella glacialis</name>
    <name type="common">Dinoflagellate</name>
    <dbReference type="NCBI Taxonomy" id="89957"/>
    <lineage>
        <taxon>Eukaryota</taxon>
        <taxon>Sar</taxon>
        <taxon>Alveolata</taxon>
        <taxon>Dinophyceae</taxon>
        <taxon>Suessiales</taxon>
        <taxon>Suessiaceae</taxon>
        <taxon>Polarella</taxon>
    </lineage>
</organism>
<name>A0A813JJC0_POLGL</name>
<gene>
    <name evidence="2" type="ORF">PGLA2088_LOCUS20792</name>
</gene>
<comment type="caution">
    <text evidence="2">The sequence shown here is derived from an EMBL/GenBank/DDBJ whole genome shotgun (WGS) entry which is preliminary data.</text>
</comment>
<dbReference type="Pfam" id="PF13812">
    <property type="entry name" value="PPR_3"/>
    <property type="match status" value="1"/>
</dbReference>